<feature type="compositionally biased region" description="Polar residues" evidence="1">
    <location>
        <begin position="673"/>
        <end position="684"/>
    </location>
</feature>
<comment type="caution">
    <text evidence="3">The sequence shown here is derived from an EMBL/GenBank/DDBJ whole genome shotgun (WGS) entry which is preliminary data.</text>
</comment>
<dbReference type="GO" id="GO:1990380">
    <property type="term" value="F:K48-linked deubiquitinase activity"/>
    <property type="evidence" value="ECO:0007669"/>
    <property type="project" value="InterPro"/>
</dbReference>
<sequence>MDLRRNSPNDPHGQDSEGSQNDLSYRAWDPMPAAQVLPSSPTTASQPGFSEFAAPGLNHPPSSGVAYDGVPNPWTQELSYRPATKKFPLSSQPGEGDDQRLQENWQYEGGTRILDFSRAEPEKDREQDGAAIFDSKDTPSTRSSPEDGRYATSPSQLRSNNPFLKARQNSGALPKQSIPGLDPFEFPQSSSLDGHQDDELVTRPHNPNGLDGELPKPSFHIPYEDDHNDLGAKPGPRGVGSHSPFLEKGKAPLVSGPPSIVIQPSDPYHQLDKVDHTDQNLPAPNSSQSSPSRNLINFGPENDPNESTRTDAPSMSSVFDDHPRDLSNKAPSISDELASSTSKPATAVAALEHVKPALSHLSESGQPPAILQKKLSETYDIRQVNWTDGTTSLRKSPVLVQNENGPCPLLALVNGLVLRSRVDSPSPITKALQSREKISLGLLMQALFDELTTYLDGATKLPDIEALSSFLVMLHTGMNVNPQLVMQNYTSDLPGTFLETNDTILYSSFKLPLVHGWLAEPSSAAYAALNRVAQNHEDIQLLHFRKEELENRVFRGHLLSIDEKKLIEDIDTIQHFVDVENATQLSAFGLEHLRKCLKPGSISILFRNDHFSTLFKHPLSNQLFTLVTDAGYSDHAEIVWESLVDVNGSNAGFFSGDFRPVGNSSPHAALPQHPSQNDLATSSGLVHRNIPDGSTGKQMNNTEQTDADYAFALALQFQDEEEQRRTNPRNQSQTQTSQLSTSQSQGVIHHSSNRPNFSHRPSVSSTGRRAPQQSQEVRSLVPPPRTSVADPSADAPPPTYEQAANSPVYTPSSDHSQYDGSQNSNASIAGPRSSSYGLNNVGPNRGPVYDGSRRAHALSNPSLPPRPRDRDRNKDCTVM</sequence>
<dbReference type="GO" id="GO:0071944">
    <property type="term" value="C:cell periphery"/>
    <property type="evidence" value="ECO:0007669"/>
    <property type="project" value="TreeGrafter"/>
</dbReference>
<dbReference type="GO" id="GO:0071108">
    <property type="term" value="P:protein K48-linked deubiquitination"/>
    <property type="evidence" value="ECO:0007669"/>
    <property type="project" value="TreeGrafter"/>
</dbReference>
<feature type="compositionally biased region" description="Basic and acidic residues" evidence="1">
    <location>
        <begin position="1"/>
        <end position="15"/>
    </location>
</feature>
<proteinExistence type="predicted"/>
<organism evidence="3 4">
    <name type="scientific">Blastomyces parvus</name>
    <dbReference type="NCBI Taxonomy" id="2060905"/>
    <lineage>
        <taxon>Eukaryota</taxon>
        <taxon>Fungi</taxon>
        <taxon>Dikarya</taxon>
        <taxon>Ascomycota</taxon>
        <taxon>Pezizomycotina</taxon>
        <taxon>Eurotiomycetes</taxon>
        <taxon>Eurotiomycetidae</taxon>
        <taxon>Onygenales</taxon>
        <taxon>Ajellomycetaceae</taxon>
        <taxon>Blastomyces</taxon>
    </lineage>
</organism>
<evidence type="ECO:0000313" key="3">
    <source>
        <dbReference type="EMBL" id="PGG98914.1"/>
    </source>
</evidence>
<dbReference type="STRING" id="2060905.A0A2B7WQJ1"/>
<feature type="compositionally biased region" description="Low complexity" evidence="1">
    <location>
        <begin position="731"/>
        <end position="745"/>
    </location>
</feature>
<dbReference type="AlphaFoldDB" id="A0A2B7WQJ1"/>
<feature type="compositionally biased region" description="Basic and acidic residues" evidence="1">
    <location>
        <begin position="115"/>
        <end position="149"/>
    </location>
</feature>
<feature type="compositionally biased region" description="Basic and acidic residues" evidence="1">
    <location>
        <begin position="269"/>
        <end position="278"/>
    </location>
</feature>
<feature type="compositionally biased region" description="Polar residues" evidence="1">
    <location>
        <begin position="37"/>
        <end position="48"/>
    </location>
</feature>
<feature type="region of interest" description="Disordered" evidence="1">
    <location>
        <begin position="664"/>
        <end position="701"/>
    </location>
</feature>
<feature type="compositionally biased region" description="Polar residues" evidence="1">
    <location>
        <begin position="305"/>
        <end position="317"/>
    </location>
</feature>
<feature type="compositionally biased region" description="Polar residues" evidence="1">
    <location>
        <begin position="753"/>
        <end position="777"/>
    </location>
</feature>
<dbReference type="Pfam" id="PF04424">
    <property type="entry name" value="MINDY_DUB"/>
    <property type="match status" value="1"/>
</dbReference>
<dbReference type="InterPro" id="IPR007518">
    <property type="entry name" value="MINDY"/>
</dbReference>
<evidence type="ECO:0000256" key="1">
    <source>
        <dbReference type="SAM" id="MobiDB-lite"/>
    </source>
</evidence>
<feature type="region of interest" description="Disordered" evidence="1">
    <location>
        <begin position="719"/>
        <end position="879"/>
    </location>
</feature>
<feature type="region of interest" description="Disordered" evidence="1">
    <location>
        <begin position="1"/>
        <end position="339"/>
    </location>
</feature>
<feature type="compositionally biased region" description="Basic and acidic residues" evidence="1">
    <location>
        <begin position="866"/>
        <end position="879"/>
    </location>
</feature>
<keyword evidence="4" id="KW-1185">Reference proteome</keyword>
<reference evidence="3 4" key="1">
    <citation type="submission" date="2017-10" db="EMBL/GenBank/DDBJ databases">
        <title>Comparative genomics in systemic dimorphic fungi from Ajellomycetaceae.</title>
        <authorList>
            <person name="Munoz J.F."/>
            <person name="Mcewen J.G."/>
            <person name="Clay O.K."/>
            <person name="Cuomo C.A."/>
        </authorList>
    </citation>
    <scope>NUCLEOTIDE SEQUENCE [LARGE SCALE GENOMIC DNA]</scope>
    <source>
        <strain evidence="3 4">UAMH130</strain>
    </source>
</reference>
<dbReference type="EMBL" id="PDNC01000110">
    <property type="protein sequence ID" value="PGG98914.1"/>
    <property type="molecule type" value="Genomic_DNA"/>
</dbReference>
<dbReference type="PANTHER" id="PTHR18063:SF6">
    <property type="entry name" value="UBIQUITIN CARBOXYL-TERMINAL HYDROLASE"/>
    <property type="match status" value="1"/>
</dbReference>
<evidence type="ECO:0000313" key="4">
    <source>
        <dbReference type="Proteomes" id="UP000224080"/>
    </source>
</evidence>
<gene>
    <name evidence="3" type="ORF">GX51_06561</name>
</gene>
<accession>A0A2B7WQJ1</accession>
<protein>
    <submittedName>
        <fullName evidence="3">Endoglucanase</fullName>
    </submittedName>
</protein>
<dbReference type="InterPro" id="IPR033979">
    <property type="entry name" value="MINDY_domain"/>
</dbReference>
<dbReference type="OrthoDB" id="10261212at2759"/>
<dbReference type="GO" id="GO:0016807">
    <property type="term" value="F:cysteine-type carboxypeptidase activity"/>
    <property type="evidence" value="ECO:0007669"/>
    <property type="project" value="TreeGrafter"/>
</dbReference>
<dbReference type="PANTHER" id="PTHR18063">
    <property type="entry name" value="NF-E2 INDUCIBLE PROTEIN"/>
    <property type="match status" value="1"/>
</dbReference>
<dbReference type="GO" id="GO:0005829">
    <property type="term" value="C:cytosol"/>
    <property type="evidence" value="ECO:0007669"/>
    <property type="project" value="TreeGrafter"/>
</dbReference>
<feature type="compositionally biased region" description="Polar residues" evidence="1">
    <location>
        <begin position="802"/>
        <end position="842"/>
    </location>
</feature>
<feature type="compositionally biased region" description="Polar residues" evidence="1">
    <location>
        <begin position="152"/>
        <end position="171"/>
    </location>
</feature>
<dbReference type="GO" id="GO:0004843">
    <property type="term" value="F:cysteine-type deubiquitinase activity"/>
    <property type="evidence" value="ECO:0007669"/>
    <property type="project" value="InterPro"/>
</dbReference>
<feature type="compositionally biased region" description="Polar residues" evidence="1">
    <location>
        <begin position="279"/>
        <end position="295"/>
    </location>
</feature>
<dbReference type="Proteomes" id="UP000224080">
    <property type="component" value="Unassembled WGS sequence"/>
</dbReference>
<feature type="domain" description="MINDY deubiquitinase" evidence="2">
    <location>
        <begin position="377"/>
        <end position="658"/>
    </location>
</feature>
<name>A0A2B7WQJ1_9EURO</name>
<evidence type="ECO:0000259" key="2">
    <source>
        <dbReference type="Pfam" id="PF04424"/>
    </source>
</evidence>